<keyword evidence="3" id="KW-0804">Transcription</keyword>
<dbReference type="PROSITE" id="PS50949">
    <property type="entry name" value="HTH_GNTR"/>
    <property type="match status" value="1"/>
</dbReference>
<dbReference type="SMART" id="SM00895">
    <property type="entry name" value="FCD"/>
    <property type="match status" value="1"/>
</dbReference>
<evidence type="ECO:0000256" key="4">
    <source>
        <dbReference type="SAM" id="MobiDB-lite"/>
    </source>
</evidence>
<dbReference type="PANTHER" id="PTHR43537:SF5">
    <property type="entry name" value="UXU OPERON TRANSCRIPTIONAL REGULATOR"/>
    <property type="match status" value="1"/>
</dbReference>
<reference evidence="6 7" key="1">
    <citation type="submission" date="2012-08" db="EMBL/GenBank/DDBJ databases">
        <title>Whole genome shotgun sequence of Gordonia rubripertincta NBRC 101908.</title>
        <authorList>
            <person name="Takarada H."/>
            <person name="Hosoyama A."/>
            <person name="Tsuchikane K."/>
            <person name="Katsumata H."/>
            <person name="Baba S."/>
            <person name="Ohji S."/>
            <person name="Yamazaki S."/>
            <person name="Fujita N."/>
        </authorList>
    </citation>
    <scope>NUCLEOTIDE SEQUENCE [LARGE SCALE GENOMIC DNA]</scope>
    <source>
        <strain evidence="6 7">NBRC 101908</strain>
    </source>
</reference>
<dbReference type="InterPro" id="IPR000524">
    <property type="entry name" value="Tscrpt_reg_HTH_GntR"/>
</dbReference>
<dbReference type="SMART" id="SM00345">
    <property type="entry name" value="HTH_GNTR"/>
    <property type="match status" value="1"/>
</dbReference>
<dbReference type="Gene3D" id="1.20.120.530">
    <property type="entry name" value="GntR ligand-binding domain-like"/>
    <property type="match status" value="1"/>
</dbReference>
<keyword evidence="7" id="KW-1185">Reference proteome</keyword>
<dbReference type="InterPro" id="IPR036390">
    <property type="entry name" value="WH_DNA-bd_sf"/>
</dbReference>
<sequence>MHRKQEHMPESPSSSAVARHPVQLQPMQVPKASDVLANDLRERILRNEFPAGTALPPERELVTQTRMSRTTVREALRILEVQGLVVIKTGRSGGAFVQQPGGEALATSVSLLIRGQQLRLTALLETREAIEPACASLAAKYRTDDDLEALAAANAAIGDLDAPLETFLQANVDWHLAVAVASHNELLTGFMSALSRAIYTSTENKAFVDDEVRKTTYRAHKTITDAIKAGDSAAAVRRMTKHVHGYAEAVVQIEERTEIDLSDS</sequence>
<evidence type="ECO:0000256" key="3">
    <source>
        <dbReference type="ARBA" id="ARBA00023163"/>
    </source>
</evidence>
<dbReference type="SUPFAM" id="SSF46785">
    <property type="entry name" value="Winged helix' DNA-binding domain"/>
    <property type="match status" value="1"/>
</dbReference>
<organism evidence="6 7">
    <name type="scientific">Gordonia rubripertincta NBRC 101908</name>
    <dbReference type="NCBI Taxonomy" id="1077975"/>
    <lineage>
        <taxon>Bacteria</taxon>
        <taxon>Bacillati</taxon>
        <taxon>Actinomycetota</taxon>
        <taxon>Actinomycetes</taxon>
        <taxon>Mycobacteriales</taxon>
        <taxon>Gordoniaceae</taxon>
        <taxon>Gordonia</taxon>
    </lineage>
</organism>
<name>A0ABQ0HRQ4_GORRU</name>
<accession>A0ABQ0HRQ4</accession>
<proteinExistence type="predicted"/>
<dbReference type="CDD" id="cd07377">
    <property type="entry name" value="WHTH_GntR"/>
    <property type="match status" value="1"/>
</dbReference>
<gene>
    <name evidence="6" type="ORF">GORBP_049_01130</name>
</gene>
<evidence type="ECO:0000259" key="5">
    <source>
        <dbReference type="PROSITE" id="PS50949"/>
    </source>
</evidence>
<dbReference type="InterPro" id="IPR008920">
    <property type="entry name" value="TF_FadR/GntR_C"/>
</dbReference>
<evidence type="ECO:0000256" key="2">
    <source>
        <dbReference type="ARBA" id="ARBA00023125"/>
    </source>
</evidence>
<dbReference type="Gene3D" id="1.10.10.10">
    <property type="entry name" value="Winged helix-like DNA-binding domain superfamily/Winged helix DNA-binding domain"/>
    <property type="match status" value="1"/>
</dbReference>
<feature type="region of interest" description="Disordered" evidence="4">
    <location>
        <begin position="1"/>
        <end position="20"/>
    </location>
</feature>
<dbReference type="Proteomes" id="UP000010744">
    <property type="component" value="Unassembled WGS sequence"/>
</dbReference>
<dbReference type="InterPro" id="IPR011711">
    <property type="entry name" value="GntR_C"/>
</dbReference>
<feature type="domain" description="HTH gntR-type" evidence="5">
    <location>
        <begin position="30"/>
        <end position="100"/>
    </location>
</feature>
<keyword evidence="2" id="KW-0238">DNA-binding</keyword>
<dbReference type="Pfam" id="PF00392">
    <property type="entry name" value="GntR"/>
    <property type="match status" value="1"/>
</dbReference>
<evidence type="ECO:0000313" key="7">
    <source>
        <dbReference type="Proteomes" id="UP000010744"/>
    </source>
</evidence>
<dbReference type="PRINTS" id="PR00035">
    <property type="entry name" value="HTHGNTR"/>
</dbReference>
<evidence type="ECO:0000256" key="1">
    <source>
        <dbReference type="ARBA" id="ARBA00023015"/>
    </source>
</evidence>
<dbReference type="PANTHER" id="PTHR43537">
    <property type="entry name" value="TRANSCRIPTIONAL REGULATOR, GNTR FAMILY"/>
    <property type="match status" value="1"/>
</dbReference>
<comment type="caution">
    <text evidence="6">The sequence shown here is derived from an EMBL/GenBank/DDBJ whole genome shotgun (WGS) entry which is preliminary data.</text>
</comment>
<dbReference type="EMBL" id="BAHB01000049">
    <property type="protein sequence ID" value="GAB84945.1"/>
    <property type="molecule type" value="Genomic_DNA"/>
</dbReference>
<dbReference type="Pfam" id="PF07729">
    <property type="entry name" value="FCD"/>
    <property type="match status" value="1"/>
</dbReference>
<dbReference type="SUPFAM" id="SSF48008">
    <property type="entry name" value="GntR ligand-binding domain-like"/>
    <property type="match status" value="1"/>
</dbReference>
<evidence type="ECO:0000313" key="6">
    <source>
        <dbReference type="EMBL" id="GAB84945.1"/>
    </source>
</evidence>
<keyword evidence="1" id="KW-0805">Transcription regulation</keyword>
<dbReference type="InterPro" id="IPR036388">
    <property type="entry name" value="WH-like_DNA-bd_sf"/>
</dbReference>
<protein>
    <submittedName>
        <fullName evidence="6">GntR family transcriptional regulator</fullName>
    </submittedName>
</protein>